<accession>A0A0K6H6V8</accession>
<evidence type="ECO:0000313" key="3">
    <source>
        <dbReference type="Proteomes" id="UP000182598"/>
    </source>
</evidence>
<feature type="signal peptide" evidence="1">
    <location>
        <begin position="1"/>
        <end position="21"/>
    </location>
</feature>
<keyword evidence="1" id="KW-0732">Signal</keyword>
<sequence length="111" mass="11819">MKVLTLTTLVAAAMITSGATAAQANEANQGNGAPMQVYSYVYSPERAVGSLYHSFDAAAHDISRQAGASAKADSIASIKAGYDQLKQQFAYVIYVPKKPQGEETIDWRGFA</sequence>
<organism evidence="2 3">
    <name type="scientific">Pseudidiomarina woesei</name>
    <dbReference type="NCBI Taxonomy" id="1381080"/>
    <lineage>
        <taxon>Bacteria</taxon>
        <taxon>Pseudomonadati</taxon>
        <taxon>Pseudomonadota</taxon>
        <taxon>Gammaproteobacteria</taxon>
        <taxon>Alteromonadales</taxon>
        <taxon>Idiomarinaceae</taxon>
        <taxon>Pseudidiomarina</taxon>
    </lineage>
</organism>
<dbReference type="AlphaFoldDB" id="A0A0K6H6V8"/>
<proteinExistence type="predicted"/>
<dbReference type="RefSeq" id="WP_055439255.1">
    <property type="nucleotide sequence ID" value="NZ_CYHB01000004.1"/>
</dbReference>
<feature type="chain" id="PRO_5005504200" evidence="1">
    <location>
        <begin position="22"/>
        <end position="111"/>
    </location>
</feature>
<keyword evidence="3" id="KW-1185">Reference proteome</keyword>
<dbReference type="OrthoDB" id="6239126at2"/>
<protein>
    <submittedName>
        <fullName evidence="2">Uncharacterized protein</fullName>
    </submittedName>
</protein>
<name>A0A0K6H6V8_9GAMM</name>
<dbReference type="EMBL" id="CYHB01000004">
    <property type="protein sequence ID" value="CUA86726.1"/>
    <property type="molecule type" value="Genomic_DNA"/>
</dbReference>
<evidence type="ECO:0000313" key="2">
    <source>
        <dbReference type="EMBL" id="CUA86726.1"/>
    </source>
</evidence>
<dbReference type="Proteomes" id="UP000182598">
    <property type="component" value="Unassembled WGS sequence"/>
</dbReference>
<evidence type="ECO:0000256" key="1">
    <source>
        <dbReference type="SAM" id="SignalP"/>
    </source>
</evidence>
<reference evidence="3" key="1">
    <citation type="submission" date="2015-08" db="EMBL/GenBank/DDBJ databases">
        <authorList>
            <person name="Varghese N."/>
        </authorList>
    </citation>
    <scope>NUCLEOTIDE SEQUENCE [LARGE SCALE GENOMIC DNA]</scope>
    <source>
        <strain evidence="3">DSM 27808</strain>
    </source>
</reference>
<gene>
    <name evidence="2" type="ORF">Ga0061064_1596</name>
</gene>